<evidence type="ECO:0000313" key="1">
    <source>
        <dbReference type="EMBL" id="KAK3188467.1"/>
    </source>
</evidence>
<accession>A0AAD9ZR01</accession>
<evidence type="ECO:0000313" key="2">
    <source>
        <dbReference type="Proteomes" id="UP001281410"/>
    </source>
</evidence>
<sequence>MLKVLCCSCEDLILLPHSASFTAPDDHNNTFNGSNYEPDFWNETAEQCEDQITSISLMPAFFPSVLGKVGTQTPVHSPQQTGRMFQYGCSSTLKAARRPNLLVKFNNLLDDFELDVDMMMQDTNTPLRGSYSEFSTGVMNSRSNEKHKYSTVKDYALFDGHGSKMKSSFDDSDIFATGNVAEDL</sequence>
<dbReference type="Proteomes" id="UP001281410">
    <property type="component" value="Unassembled WGS sequence"/>
</dbReference>
<proteinExistence type="predicted"/>
<comment type="caution">
    <text evidence="1">The sequence shown here is derived from an EMBL/GenBank/DDBJ whole genome shotgun (WGS) entry which is preliminary data.</text>
</comment>
<dbReference type="EMBL" id="JANJYJ010000009">
    <property type="protein sequence ID" value="KAK3188467.1"/>
    <property type="molecule type" value="Genomic_DNA"/>
</dbReference>
<dbReference type="PANTHER" id="PTHR37722">
    <property type="entry name" value="OS01G0167700 PROTEIN"/>
    <property type="match status" value="1"/>
</dbReference>
<name>A0AAD9ZR01_9ROSI</name>
<gene>
    <name evidence="1" type="ORF">Dsin_028028</name>
</gene>
<dbReference type="PANTHER" id="PTHR37722:SF2">
    <property type="entry name" value="OS01G0167700 PROTEIN"/>
    <property type="match status" value="1"/>
</dbReference>
<protein>
    <submittedName>
        <fullName evidence="1">Uncharacterized protein</fullName>
    </submittedName>
</protein>
<reference evidence="1" key="1">
    <citation type="journal article" date="2023" name="Plant J.">
        <title>Genome sequences and population genomics provide insights into the demographic history, inbreeding, and mutation load of two 'living fossil' tree species of Dipteronia.</title>
        <authorList>
            <person name="Feng Y."/>
            <person name="Comes H.P."/>
            <person name="Chen J."/>
            <person name="Zhu S."/>
            <person name="Lu R."/>
            <person name="Zhang X."/>
            <person name="Li P."/>
            <person name="Qiu J."/>
            <person name="Olsen K.M."/>
            <person name="Qiu Y."/>
        </authorList>
    </citation>
    <scope>NUCLEOTIDE SEQUENCE</scope>
    <source>
        <strain evidence="1">NBL</strain>
    </source>
</reference>
<organism evidence="1 2">
    <name type="scientific">Dipteronia sinensis</name>
    <dbReference type="NCBI Taxonomy" id="43782"/>
    <lineage>
        <taxon>Eukaryota</taxon>
        <taxon>Viridiplantae</taxon>
        <taxon>Streptophyta</taxon>
        <taxon>Embryophyta</taxon>
        <taxon>Tracheophyta</taxon>
        <taxon>Spermatophyta</taxon>
        <taxon>Magnoliopsida</taxon>
        <taxon>eudicotyledons</taxon>
        <taxon>Gunneridae</taxon>
        <taxon>Pentapetalae</taxon>
        <taxon>rosids</taxon>
        <taxon>malvids</taxon>
        <taxon>Sapindales</taxon>
        <taxon>Sapindaceae</taxon>
        <taxon>Hippocastanoideae</taxon>
        <taxon>Acereae</taxon>
        <taxon>Dipteronia</taxon>
    </lineage>
</organism>
<dbReference type="AlphaFoldDB" id="A0AAD9ZR01"/>
<keyword evidence="2" id="KW-1185">Reference proteome</keyword>